<dbReference type="RefSeq" id="WP_165185212.1">
    <property type="nucleotide sequence ID" value="NZ_LR699553.1"/>
</dbReference>
<dbReference type="AlphaFoldDB" id="A0A5Q4ZDV4"/>
<dbReference type="Proteomes" id="UP000325811">
    <property type="component" value="Chromosome I"/>
</dbReference>
<name>A0A5Q4ZDV4_9BURK</name>
<dbReference type="EMBL" id="LR699553">
    <property type="protein sequence ID" value="VVD27526.1"/>
    <property type="molecule type" value="Genomic_DNA"/>
</dbReference>
<dbReference type="PANTHER" id="PTHR30137">
    <property type="entry name" value="LUCIFERASE-LIKE MONOOXYGENASE"/>
    <property type="match status" value="1"/>
</dbReference>
<dbReference type="GO" id="GO:0005829">
    <property type="term" value="C:cytosol"/>
    <property type="evidence" value="ECO:0007669"/>
    <property type="project" value="TreeGrafter"/>
</dbReference>
<evidence type="ECO:0000256" key="3">
    <source>
        <dbReference type="ARBA" id="ARBA00023002"/>
    </source>
</evidence>
<dbReference type="InterPro" id="IPR011251">
    <property type="entry name" value="Luciferase-like_dom"/>
</dbReference>
<reference evidence="6 7" key="1">
    <citation type="submission" date="2019-08" db="EMBL/GenBank/DDBJ databases">
        <authorList>
            <person name="Herpell B J."/>
        </authorList>
    </citation>
    <scope>NUCLEOTIDE SEQUENCE [LARGE SCALE GENOMIC DNA]</scope>
    <source>
        <strain evidence="7">Msb3</strain>
    </source>
</reference>
<dbReference type="PANTHER" id="PTHR30137:SF16">
    <property type="entry name" value="BLL0895 PROTEIN"/>
    <property type="match status" value="1"/>
</dbReference>
<feature type="domain" description="Luciferase-like" evidence="5">
    <location>
        <begin position="1"/>
        <end position="320"/>
    </location>
</feature>
<sequence>MKLGMFMQPLHLAGAQYHQMYDMDVACAIHADKVGFDELWVGEHTSQRTEPITNALQFLSALIPVTQRMKLCTGVLNLPHHHPARIAADAAMFDHMSKGRFIMGIGPGGLASDFEVFDSDHKASGAMLASCYAMIRAIWNTDAPYDLETAHHKVSIKNTVNEALGVGLMPVPYQNPFPRVATSAMSNFSSTARLAGANDWDVISANFNLPSTVATHWQSYSEGAQGAGFKADRRNWRIARSVFVADSQAEADEYLARESNALAKYFDFMVTHLKAIGYASIFKSRPDMSDDEVNIEHCIREMVIAGDANSVVDQLVAFSEKTGPFGTLLTTFHEWDDEALWRRSMELTAKRVMPKLSEYMEPRLAEAQQVEHA</sequence>
<organism evidence="6 7">
    <name type="scientific">Paraburkholderia dioscoreae</name>
    <dbReference type="NCBI Taxonomy" id="2604047"/>
    <lineage>
        <taxon>Bacteria</taxon>
        <taxon>Pseudomonadati</taxon>
        <taxon>Pseudomonadota</taxon>
        <taxon>Betaproteobacteria</taxon>
        <taxon>Burkholderiales</taxon>
        <taxon>Burkholderiaceae</taxon>
        <taxon>Paraburkholderia</taxon>
    </lineage>
</organism>
<comment type="similarity">
    <text evidence="1">Belongs to the bacterial luciferase oxidoreductase family.</text>
</comment>
<dbReference type="InterPro" id="IPR036661">
    <property type="entry name" value="Luciferase-like_sf"/>
</dbReference>
<evidence type="ECO:0000256" key="4">
    <source>
        <dbReference type="ARBA" id="ARBA00023033"/>
    </source>
</evidence>
<keyword evidence="7" id="KW-1185">Reference proteome</keyword>
<accession>A0A5Q4ZDV4</accession>
<dbReference type="Pfam" id="PF00296">
    <property type="entry name" value="Bac_luciferase"/>
    <property type="match status" value="1"/>
</dbReference>
<dbReference type="KEGG" id="pdio:PDMSB3_1064"/>
<evidence type="ECO:0000256" key="2">
    <source>
        <dbReference type="ARBA" id="ARBA00022630"/>
    </source>
</evidence>
<protein>
    <submittedName>
        <fullName evidence="6">Flavin-dependent oxidoreductase</fullName>
    </submittedName>
</protein>
<dbReference type="Gene3D" id="3.20.20.30">
    <property type="entry name" value="Luciferase-like domain"/>
    <property type="match status" value="1"/>
</dbReference>
<keyword evidence="4" id="KW-0503">Monooxygenase</keyword>
<dbReference type="GO" id="GO:0004497">
    <property type="term" value="F:monooxygenase activity"/>
    <property type="evidence" value="ECO:0007669"/>
    <property type="project" value="UniProtKB-KW"/>
</dbReference>
<proteinExistence type="inferred from homology"/>
<dbReference type="SUPFAM" id="SSF51679">
    <property type="entry name" value="Bacterial luciferase-like"/>
    <property type="match status" value="1"/>
</dbReference>
<evidence type="ECO:0000313" key="7">
    <source>
        <dbReference type="Proteomes" id="UP000325811"/>
    </source>
</evidence>
<keyword evidence="2" id="KW-0285">Flavoprotein</keyword>
<evidence type="ECO:0000259" key="5">
    <source>
        <dbReference type="Pfam" id="PF00296"/>
    </source>
</evidence>
<evidence type="ECO:0000256" key="1">
    <source>
        <dbReference type="ARBA" id="ARBA00010426"/>
    </source>
</evidence>
<dbReference type="GO" id="GO:0016705">
    <property type="term" value="F:oxidoreductase activity, acting on paired donors, with incorporation or reduction of molecular oxygen"/>
    <property type="evidence" value="ECO:0007669"/>
    <property type="project" value="InterPro"/>
</dbReference>
<keyword evidence="3" id="KW-0560">Oxidoreductase</keyword>
<evidence type="ECO:0000313" key="6">
    <source>
        <dbReference type="EMBL" id="VVD27526.1"/>
    </source>
</evidence>
<dbReference type="InterPro" id="IPR050766">
    <property type="entry name" value="Bact_Lucif_Oxidored"/>
</dbReference>
<gene>
    <name evidence="6" type="ORF">PDMSB3_1064</name>
</gene>